<evidence type="ECO:0000313" key="2">
    <source>
        <dbReference type="Proteomes" id="UP000178935"/>
    </source>
</evidence>
<protein>
    <submittedName>
        <fullName evidence="1">Uncharacterized protein</fullName>
    </submittedName>
</protein>
<gene>
    <name evidence="1" type="ORF">A2561_04815</name>
</gene>
<dbReference type="Proteomes" id="UP000178935">
    <property type="component" value="Unassembled WGS sequence"/>
</dbReference>
<comment type="caution">
    <text evidence="1">The sequence shown here is derived from an EMBL/GenBank/DDBJ whole genome shotgun (WGS) entry which is preliminary data.</text>
</comment>
<reference evidence="1 2" key="1">
    <citation type="journal article" date="2016" name="Nat. Commun.">
        <title>Thousands of microbial genomes shed light on interconnected biogeochemical processes in an aquifer system.</title>
        <authorList>
            <person name="Anantharaman K."/>
            <person name="Brown C.T."/>
            <person name="Hug L.A."/>
            <person name="Sharon I."/>
            <person name="Castelle C.J."/>
            <person name="Probst A.J."/>
            <person name="Thomas B.C."/>
            <person name="Singh A."/>
            <person name="Wilkins M.J."/>
            <person name="Karaoz U."/>
            <person name="Brodie E.L."/>
            <person name="Williams K.H."/>
            <person name="Hubbard S.S."/>
            <person name="Banfield J.F."/>
        </authorList>
    </citation>
    <scope>NUCLEOTIDE SEQUENCE [LARGE SCALE GENOMIC DNA]</scope>
</reference>
<dbReference type="EMBL" id="MHPU01000037">
    <property type="protein sequence ID" value="OGZ87852.1"/>
    <property type="molecule type" value="Genomic_DNA"/>
</dbReference>
<organism evidence="1 2">
    <name type="scientific">Candidatus Staskawiczbacteria bacterium RIFOXYD1_FULL_32_13</name>
    <dbReference type="NCBI Taxonomy" id="1802234"/>
    <lineage>
        <taxon>Bacteria</taxon>
        <taxon>Candidatus Staskawicziibacteriota</taxon>
    </lineage>
</organism>
<accession>A0A1G2JLA4</accession>
<sequence length="178" mass="20661">MEIDQKKVEELVKKVQEGKNSEMDLSLGQDLSIAIMNLVSLEEHFFFSGAKTDKPEYFDLMQEVRKMRADLMKRLVKDAEPGFEKWCISKHLLATSMRLMEVGTKYMSQDKKEDAKEMFTKAYEVYSIFWGINLNAVDIGEVKKVEEFQLNKEDESKKGTLSKVGDMVKYLINCCKEM</sequence>
<dbReference type="AlphaFoldDB" id="A0A1G2JLA4"/>
<evidence type="ECO:0000313" key="1">
    <source>
        <dbReference type="EMBL" id="OGZ87852.1"/>
    </source>
</evidence>
<name>A0A1G2JLA4_9BACT</name>
<proteinExistence type="predicted"/>